<comment type="caution">
    <text evidence="1">The sequence shown here is derived from an EMBL/GenBank/DDBJ whole genome shotgun (WGS) entry which is preliminary data.</text>
</comment>
<reference evidence="1 2" key="1">
    <citation type="journal article" date="2020" name="Phytopathology">
        <title>Genome Sequence Resources of Colletotrichum truncatum, C. plurivorum, C. musicola, and C. sojae: Four Species Pathogenic to Soybean (Glycine max).</title>
        <authorList>
            <person name="Rogerio F."/>
            <person name="Boufleur T.R."/>
            <person name="Ciampi-Guillardi M."/>
            <person name="Sukno S.A."/>
            <person name="Thon M.R."/>
            <person name="Massola Junior N.S."/>
            <person name="Baroncelli R."/>
        </authorList>
    </citation>
    <scope>NUCLEOTIDE SEQUENCE [LARGE SCALE GENOMIC DNA]</scope>
    <source>
        <strain evidence="1 2">CMES1059</strain>
    </source>
</reference>
<gene>
    <name evidence="1" type="ORF">CTRU02_209555</name>
</gene>
<proteinExistence type="predicted"/>
<evidence type="ECO:0000313" key="1">
    <source>
        <dbReference type="EMBL" id="KAL0934964.1"/>
    </source>
</evidence>
<sequence>MSTALATATGSAPAASSTPACSGNLLYDSPSRDANCAMPYGGNNTEILKKCCKDADIISYYDNCGVYCLALGQSVGDLTTCLFENGASHKAVFCRGNLTASATATGNADLPASAKATVVASGGASRASDDEDSSRTATRGTGTGSSSTSTSTSSANAAPGVYPPAGINTLGLTLGALLLSAATLGALQI</sequence>
<accession>A0ACC3YSR0</accession>
<name>A0ACC3YSR0_COLTU</name>
<dbReference type="EMBL" id="VUJX02000006">
    <property type="protein sequence ID" value="KAL0934964.1"/>
    <property type="molecule type" value="Genomic_DNA"/>
</dbReference>
<dbReference type="Proteomes" id="UP000805649">
    <property type="component" value="Unassembled WGS sequence"/>
</dbReference>
<keyword evidence="2" id="KW-1185">Reference proteome</keyword>
<organism evidence="1 2">
    <name type="scientific">Colletotrichum truncatum</name>
    <name type="common">Anthracnose fungus</name>
    <name type="synonym">Colletotrichum capsici</name>
    <dbReference type="NCBI Taxonomy" id="5467"/>
    <lineage>
        <taxon>Eukaryota</taxon>
        <taxon>Fungi</taxon>
        <taxon>Dikarya</taxon>
        <taxon>Ascomycota</taxon>
        <taxon>Pezizomycotina</taxon>
        <taxon>Sordariomycetes</taxon>
        <taxon>Hypocreomycetidae</taxon>
        <taxon>Glomerellales</taxon>
        <taxon>Glomerellaceae</taxon>
        <taxon>Colletotrichum</taxon>
        <taxon>Colletotrichum truncatum species complex</taxon>
    </lineage>
</organism>
<protein>
    <submittedName>
        <fullName evidence="1">Uncharacterized protein</fullName>
    </submittedName>
</protein>
<evidence type="ECO:0000313" key="2">
    <source>
        <dbReference type="Proteomes" id="UP000805649"/>
    </source>
</evidence>